<name>A0A5B9Q237_9BACT</name>
<dbReference type="OrthoDB" id="9804559at2"/>
<keyword evidence="9" id="KW-0969">Cilium</keyword>
<dbReference type="InterPro" id="IPR020013">
    <property type="entry name" value="Flagellar_FlgE/F/G"/>
</dbReference>
<evidence type="ECO:0000259" key="7">
    <source>
        <dbReference type="Pfam" id="PF06429"/>
    </source>
</evidence>
<dbReference type="PANTHER" id="PTHR30435:SF1">
    <property type="entry name" value="FLAGELLAR HOOK PROTEIN FLGE"/>
    <property type="match status" value="1"/>
</dbReference>
<proteinExistence type="inferred from homology"/>
<organism evidence="9 10">
    <name type="scientific">Bythopirellula goksoeyrii</name>
    <dbReference type="NCBI Taxonomy" id="1400387"/>
    <lineage>
        <taxon>Bacteria</taxon>
        <taxon>Pseudomonadati</taxon>
        <taxon>Planctomycetota</taxon>
        <taxon>Planctomycetia</taxon>
        <taxon>Pirellulales</taxon>
        <taxon>Lacipirellulaceae</taxon>
        <taxon>Bythopirellula</taxon>
    </lineage>
</organism>
<keyword evidence="3 4" id="KW-0975">Bacterial flagellum</keyword>
<dbReference type="InterPro" id="IPR037058">
    <property type="entry name" value="Falgellar_hook_FlgE_sf"/>
</dbReference>
<comment type="similarity">
    <text evidence="2 4">Belongs to the flagella basal body rod proteins family.</text>
</comment>
<comment type="subcellular location">
    <subcellularLocation>
        <location evidence="1 4">Bacterial flagellum basal body</location>
    </subcellularLocation>
</comment>
<keyword evidence="9" id="KW-0282">Flagellum</keyword>
<protein>
    <recommendedName>
        <fullName evidence="4">Flagellar hook protein FlgE</fullName>
    </recommendedName>
</protein>
<dbReference type="EMBL" id="CP042913">
    <property type="protein sequence ID" value="QEG33048.1"/>
    <property type="molecule type" value="Genomic_DNA"/>
</dbReference>
<evidence type="ECO:0000256" key="3">
    <source>
        <dbReference type="ARBA" id="ARBA00023143"/>
    </source>
</evidence>
<dbReference type="PANTHER" id="PTHR30435">
    <property type="entry name" value="FLAGELLAR PROTEIN"/>
    <property type="match status" value="1"/>
</dbReference>
<gene>
    <name evidence="9" type="primary">flgE</name>
    <name evidence="9" type="ORF">Pr1d_03090</name>
</gene>
<dbReference type="Pfam" id="PF06429">
    <property type="entry name" value="Flg_bbr_C"/>
    <property type="match status" value="1"/>
</dbReference>
<dbReference type="SUPFAM" id="SSF117143">
    <property type="entry name" value="Flagellar hook protein flgE"/>
    <property type="match status" value="2"/>
</dbReference>
<evidence type="ECO:0000256" key="1">
    <source>
        <dbReference type="ARBA" id="ARBA00004117"/>
    </source>
</evidence>
<sequence>MGLQSALSTALTGLTAAETSIDVTGNNVANSQTVGFKESSVNFATQFLQTQSIGSAPTTGRGGTNPRQVGLGVKVAEISPKFTQGTVEISSNPLDLAIQGDGFYIVEGAGGKQLYTRNGQFKTNANNEIVTSTGQRVLGFGVDSNFEIQPTGLRPISIPLGAAAVAQPTENVYLEGALDPNGEVGSEPGVIQSDVLSDGTKEIPSNTSTASALTKPNETTSVSATLGGSIANGNYRYRVTFVDGDGNEGPASNVTSTINLSAGGSGQINLSSIPQPAGTSEFTNIRIYRDLNGDDDFRFVDSISSGTTSYSDTLDTGSLGASLASGGLDNGSYSYYVTYYNSTSGLETRPSARFGPVSADGTTSPRIRLDDIPSPSNDPNSGSFDGVRIYRNQANSQNEFRMVGELTPTQVAAFGAGDISFIDNTPDSAIASAPEINLDGPEISFALPLVDVVTRDGSNYTNLFKEGVLDFTGNKGGRDLATKEFTITSTTTVGDLISFMEQSMGVLKTANEDSFPGSVNYGGTIQDSRLQFTSNMGVQNELDINLSGFQLTDLSGSISSLPFDFTSINPDSAPVNGEGGSAEFVVYDSLGIPLSVRVTTVLERKTNNGAEFRYIATSPDNEPETGDSTIVGTGVIKTDGNGAIISVTEDTVAIDRRESPSASPLLFQLDFSQVTGLSTGLNELSASRQDGFAAGTLSSFIITETGLIQGVFSNGSSRDLGQLRMARFANNGGLEQVGDNMFSAGVNSGLPIQGDPGANGLGNITAGAVELSNTDIGQNLIELILASTQYRGGARVITAVQQLLDELLALRR</sequence>
<dbReference type="Pfam" id="PF22692">
    <property type="entry name" value="LlgE_F_G_D1"/>
    <property type="match status" value="1"/>
</dbReference>
<feature type="domain" description="Flagellar basal body rod protein N-terminal" evidence="6">
    <location>
        <begin position="7"/>
        <end position="37"/>
    </location>
</feature>
<feature type="region of interest" description="Disordered" evidence="5">
    <location>
        <begin position="351"/>
        <end position="384"/>
    </location>
</feature>
<keyword evidence="9" id="KW-0966">Cell projection</keyword>
<evidence type="ECO:0000256" key="5">
    <source>
        <dbReference type="SAM" id="MobiDB-lite"/>
    </source>
</evidence>
<evidence type="ECO:0000259" key="8">
    <source>
        <dbReference type="Pfam" id="PF22692"/>
    </source>
</evidence>
<comment type="function">
    <text evidence="4">A flexible structure which links the flagellar filament to the drive apparatus in the basal body.</text>
</comment>
<dbReference type="Pfam" id="PF00460">
    <property type="entry name" value="Flg_bb_rod"/>
    <property type="match status" value="1"/>
</dbReference>
<dbReference type="Proteomes" id="UP000323917">
    <property type="component" value="Chromosome"/>
</dbReference>
<dbReference type="GO" id="GO:0009424">
    <property type="term" value="C:bacterial-type flagellum hook"/>
    <property type="evidence" value="ECO:0007669"/>
    <property type="project" value="TreeGrafter"/>
</dbReference>
<dbReference type="InterPro" id="IPR001444">
    <property type="entry name" value="Flag_bb_rod_N"/>
</dbReference>
<dbReference type="GO" id="GO:0071978">
    <property type="term" value="P:bacterial-type flagellum-dependent swarming motility"/>
    <property type="evidence" value="ECO:0007669"/>
    <property type="project" value="TreeGrafter"/>
</dbReference>
<dbReference type="InterPro" id="IPR053967">
    <property type="entry name" value="LlgE_F_G-like_D1"/>
</dbReference>
<dbReference type="KEGG" id="bgok:Pr1d_03090"/>
<dbReference type="InterPro" id="IPR010930">
    <property type="entry name" value="Flg_bb/hook_C_dom"/>
</dbReference>
<dbReference type="NCBIfam" id="TIGR03506">
    <property type="entry name" value="FlgEFG_subfam"/>
    <property type="match status" value="2"/>
</dbReference>
<feature type="domain" description="Flagellar hook protein FlgE/F/G-like D1" evidence="8">
    <location>
        <begin position="97"/>
        <end position="162"/>
    </location>
</feature>
<feature type="compositionally biased region" description="Polar residues" evidence="5">
    <location>
        <begin position="374"/>
        <end position="383"/>
    </location>
</feature>
<evidence type="ECO:0000313" key="10">
    <source>
        <dbReference type="Proteomes" id="UP000323917"/>
    </source>
</evidence>
<dbReference type="Gene3D" id="2.60.98.20">
    <property type="entry name" value="Flagellar hook protein FlgE"/>
    <property type="match status" value="1"/>
</dbReference>
<dbReference type="GO" id="GO:0009425">
    <property type="term" value="C:bacterial-type flagellum basal body"/>
    <property type="evidence" value="ECO:0007669"/>
    <property type="project" value="UniProtKB-SubCell"/>
</dbReference>
<evidence type="ECO:0000256" key="4">
    <source>
        <dbReference type="RuleBase" id="RU362116"/>
    </source>
</evidence>
<dbReference type="RefSeq" id="WP_148071858.1">
    <property type="nucleotide sequence ID" value="NZ_CP042913.1"/>
</dbReference>
<keyword evidence="10" id="KW-1185">Reference proteome</keyword>
<dbReference type="GO" id="GO:0005829">
    <property type="term" value="C:cytosol"/>
    <property type="evidence" value="ECO:0007669"/>
    <property type="project" value="TreeGrafter"/>
</dbReference>
<evidence type="ECO:0000259" key="6">
    <source>
        <dbReference type="Pfam" id="PF00460"/>
    </source>
</evidence>
<feature type="domain" description="Flagellar basal-body/hook protein C-terminal" evidence="7">
    <location>
        <begin position="766"/>
        <end position="810"/>
    </location>
</feature>
<dbReference type="InterPro" id="IPR037925">
    <property type="entry name" value="FlgE/F/G-like"/>
</dbReference>
<evidence type="ECO:0000313" key="9">
    <source>
        <dbReference type="EMBL" id="QEG33048.1"/>
    </source>
</evidence>
<reference evidence="9 10" key="1">
    <citation type="submission" date="2019-08" db="EMBL/GenBank/DDBJ databases">
        <title>Deep-cultivation of Planctomycetes and their phenomic and genomic characterization uncovers novel biology.</title>
        <authorList>
            <person name="Wiegand S."/>
            <person name="Jogler M."/>
            <person name="Boedeker C."/>
            <person name="Pinto D."/>
            <person name="Vollmers J."/>
            <person name="Rivas-Marin E."/>
            <person name="Kohn T."/>
            <person name="Peeters S.H."/>
            <person name="Heuer A."/>
            <person name="Rast P."/>
            <person name="Oberbeckmann S."/>
            <person name="Bunk B."/>
            <person name="Jeske O."/>
            <person name="Meyerdierks A."/>
            <person name="Storesund J.E."/>
            <person name="Kallscheuer N."/>
            <person name="Luecker S."/>
            <person name="Lage O.M."/>
            <person name="Pohl T."/>
            <person name="Merkel B.J."/>
            <person name="Hornburger P."/>
            <person name="Mueller R.-W."/>
            <person name="Bruemmer F."/>
            <person name="Labrenz M."/>
            <person name="Spormann A.M."/>
            <person name="Op den Camp H."/>
            <person name="Overmann J."/>
            <person name="Amann R."/>
            <person name="Jetten M.S.M."/>
            <person name="Mascher T."/>
            <person name="Medema M.H."/>
            <person name="Devos D.P."/>
            <person name="Kaster A.-K."/>
            <person name="Ovreas L."/>
            <person name="Rohde M."/>
            <person name="Galperin M.Y."/>
            <person name="Jogler C."/>
        </authorList>
    </citation>
    <scope>NUCLEOTIDE SEQUENCE [LARGE SCALE GENOMIC DNA]</scope>
    <source>
        <strain evidence="9 10">Pr1d</strain>
    </source>
</reference>
<accession>A0A5B9Q237</accession>
<dbReference type="AlphaFoldDB" id="A0A5B9Q237"/>
<evidence type="ECO:0000256" key="2">
    <source>
        <dbReference type="ARBA" id="ARBA00009677"/>
    </source>
</evidence>